<dbReference type="RefSeq" id="WP_284375561.1">
    <property type="nucleotide sequence ID" value="NZ_BSNN01000002.1"/>
</dbReference>
<keyword evidence="1 7" id="KW-1003">Cell membrane</keyword>
<dbReference type="NCBIfam" id="TIGR00247">
    <property type="entry name" value="endolytic transglycosylase MltG"/>
    <property type="match status" value="1"/>
</dbReference>
<evidence type="ECO:0000256" key="5">
    <source>
        <dbReference type="ARBA" id="ARBA00023239"/>
    </source>
</evidence>
<keyword evidence="3 7" id="KW-1133">Transmembrane helix</keyword>
<name>A0ABQ5VRY6_9RHOB</name>
<evidence type="ECO:0000313" key="9">
    <source>
        <dbReference type="Proteomes" id="UP001156694"/>
    </source>
</evidence>
<comment type="function">
    <text evidence="7">Functions as a peptidoglycan terminase that cleaves nascent peptidoglycan strands endolytically to terminate their elongation.</text>
</comment>
<sequence length="336" mass="36614">MFARHIAANFINLLILSIFAMGGVSLWAKGQLSAEGPLDEDTRFEVKAGDRFTPVANRLEKAGIISNAMLFRISARYSKQDQNLKFGKYAVPAGATMGDVLALITSGRSVGDLVTFPEGFSSYQVVDRLMGVEALTGEITTRPPEGYLAPNSYGYTDGDDRQAILDKMLAAQIVILDEAWANRAPDLPLKSKEEALILASIIEKETGVSSEREEVAAVFINRLRRGMKLQTDPTVIYGITKGEKSLGRGIRRSELLKKTDYNTYIIPALPPTPIANPGAESIRAALNPAESENLFFVADGTGGHAFAKTLAEHNANVAKWRKIERERKANAAEGKQ</sequence>
<evidence type="ECO:0000313" key="8">
    <source>
        <dbReference type="EMBL" id="GLQ34046.1"/>
    </source>
</evidence>
<comment type="caution">
    <text evidence="8">The sequence shown here is derived from an EMBL/GenBank/DDBJ whole genome shotgun (WGS) entry which is preliminary data.</text>
</comment>
<dbReference type="EC" id="4.2.2.29" evidence="7"/>
<dbReference type="PANTHER" id="PTHR30518:SF2">
    <property type="entry name" value="ENDOLYTIC MUREIN TRANSGLYCOSYLASE"/>
    <property type="match status" value="1"/>
</dbReference>
<keyword evidence="4 7" id="KW-0472">Membrane</keyword>
<keyword evidence="6 7" id="KW-0961">Cell wall biogenesis/degradation</keyword>
<protein>
    <recommendedName>
        <fullName evidence="7">Endolytic murein transglycosylase</fullName>
        <ecNumber evidence="7">4.2.2.29</ecNumber>
    </recommendedName>
    <alternativeName>
        <fullName evidence="7">Peptidoglycan lytic transglycosylase</fullName>
    </alternativeName>
    <alternativeName>
        <fullName evidence="7">Peptidoglycan polymerization terminase</fullName>
    </alternativeName>
</protein>
<accession>A0ABQ5VRY6</accession>
<comment type="subcellular location">
    <subcellularLocation>
        <location evidence="7">Cell inner membrane</location>
        <topology evidence="7">Single-pass membrane protein</topology>
    </subcellularLocation>
</comment>
<dbReference type="Pfam" id="PF02618">
    <property type="entry name" value="YceG"/>
    <property type="match status" value="1"/>
</dbReference>
<dbReference type="HAMAP" id="MF_02065">
    <property type="entry name" value="MltG"/>
    <property type="match status" value="1"/>
</dbReference>
<dbReference type="EMBL" id="BSNN01000002">
    <property type="protein sequence ID" value="GLQ34046.1"/>
    <property type="molecule type" value="Genomic_DNA"/>
</dbReference>
<gene>
    <name evidence="7" type="primary">mltG</name>
    <name evidence="8" type="ORF">GCM10007939_03290</name>
</gene>
<organism evidence="8 9">
    <name type="scientific">Amylibacter marinus</name>
    <dbReference type="NCBI Taxonomy" id="1475483"/>
    <lineage>
        <taxon>Bacteria</taxon>
        <taxon>Pseudomonadati</taxon>
        <taxon>Pseudomonadota</taxon>
        <taxon>Alphaproteobacteria</taxon>
        <taxon>Rhodobacterales</taxon>
        <taxon>Paracoccaceae</taxon>
        <taxon>Amylibacter</taxon>
    </lineage>
</organism>
<evidence type="ECO:0000256" key="6">
    <source>
        <dbReference type="ARBA" id="ARBA00023316"/>
    </source>
</evidence>
<evidence type="ECO:0000256" key="1">
    <source>
        <dbReference type="ARBA" id="ARBA00022475"/>
    </source>
</evidence>
<reference evidence="9" key="1">
    <citation type="journal article" date="2019" name="Int. J. Syst. Evol. Microbiol.">
        <title>The Global Catalogue of Microorganisms (GCM) 10K type strain sequencing project: providing services to taxonomists for standard genome sequencing and annotation.</title>
        <authorList>
            <consortium name="The Broad Institute Genomics Platform"/>
            <consortium name="The Broad Institute Genome Sequencing Center for Infectious Disease"/>
            <person name="Wu L."/>
            <person name="Ma J."/>
        </authorList>
    </citation>
    <scope>NUCLEOTIDE SEQUENCE [LARGE SCALE GENOMIC DNA]</scope>
    <source>
        <strain evidence="9">NBRC 110140</strain>
    </source>
</reference>
<keyword evidence="5 7" id="KW-0456">Lyase</keyword>
<evidence type="ECO:0000256" key="3">
    <source>
        <dbReference type="ARBA" id="ARBA00022989"/>
    </source>
</evidence>
<evidence type="ECO:0000256" key="2">
    <source>
        <dbReference type="ARBA" id="ARBA00022692"/>
    </source>
</evidence>
<dbReference type="Gene3D" id="3.30.160.60">
    <property type="entry name" value="Classic Zinc Finger"/>
    <property type="match status" value="1"/>
</dbReference>
<comment type="similarity">
    <text evidence="7">Belongs to the transglycosylase MltG family.</text>
</comment>
<dbReference type="CDD" id="cd08010">
    <property type="entry name" value="MltG_like"/>
    <property type="match status" value="1"/>
</dbReference>
<dbReference type="Proteomes" id="UP001156694">
    <property type="component" value="Unassembled WGS sequence"/>
</dbReference>
<proteinExistence type="inferred from homology"/>
<dbReference type="PANTHER" id="PTHR30518">
    <property type="entry name" value="ENDOLYTIC MUREIN TRANSGLYCOSYLASE"/>
    <property type="match status" value="1"/>
</dbReference>
<dbReference type="Gene3D" id="3.30.1490.480">
    <property type="entry name" value="Endolytic murein transglycosylase"/>
    <property type="match status" value="1"/>
</dbReference>
<keyword evidence="2 7" id="KW-0812">Transmembrane</keyword>
<keyword evidence="7" id="KW-0997">Cell inner membrane</keyword>
<evidence type="ECO:0000256" key="7">
    <source>
        <dbReference type="HAMAP-Rule" id="MF_02065"/>
    </source>
</evidence>
<keyword evidence="9" id="KW-1185">Reference proteome</keyword>
<feature type="site" description="Important for catalytic activity" evidence="7">
    <location>
        <position position="205"/>
    </location>
</feature>
<evidence type="ECO:0000256" key="4">
    <source>
        <dbReference type="ARBA" id="ARBA00023136"/>
    </source>
</evidence>
<feature type="transmembrane region" description="Helical" evidence="7">
    <location>
        <begin position="6"/>
        <end position="28"/>
    </location>
</feature>
<comment type="catalytic activity">
    <reaction evidence="7">
        <text>a peptidoglycan chain = a peptidoglycan chain with N-acetyl-1,6-anhydromuramyl-[peptide] at the reducing end + a peptidoglycan chain with N-acetylglucosamine at the non-reducing end.</text>
        <dbReference type="EC" id="4.2.2.29"/>
    </reaction>
</comment>
<dbReference type="InterPro" id="IPR003770">
    <property type="entry name" value="MLTG-like"/>
</dbReference>
<dbReference type="GO" id="GO:0016829">
    <property type="term" value="F:lyase activity"/>
    <property type="evidence" value="ECO:0007669"/>
    <property type="project" value="UniProtKB-KW"/>
</dbReference>